<dbReference type="SUPFAM" id="SSF55347">
    <property type="entry name" value="Glyceraldehyde-3-phosphate dehydrogenase-like, C-terminal domain"/>
    <property type="match status" value="1"/>
</dbReference>
<evidence type="ECO:0000259" key="2">
    <source>
        <dbReference type="Pfam" id="PF01408"/>
    </source>
</evidence>
<feature type="domain" description="Gfo/Idh/MocA-like oxidoreductase N-terminal" evidence="2">
    <location>
        <begin position="7"/>
        <end position="121"/>
    </location>
</feature>
<evidence type="ECO:0000313" key="5">
    <source>
        <dbReference type="Proteomes" id="UP001207654"/>
    </source>
</evidence>
<dbReference type="InterPro" id="IPR036291">
    <property type="entry name" value="NAD(P)-bd_dom_sf"/>
</dbReference>
<dbReference type="Gene3D" id="3.30.360.10">
    <property type="entry name" value="Dihydrodipicolinate Reductase, domain 2"/>
    <property type="match status" value="1"/>
</dbReference>
<dbReference type="Pfam" id="PF22725">
    <property type="entry name" value="GFO_IDH_MocA_C3"/>
    <property type="match status" value="1"/>
</dbReference>
<proteinExistence type="predicted"/>
<dbReference type="RefSeq" id="WP_267540569.1">
    <property type="nucleotide sequence ID" value="NZ_JAPNKA010000001.1"/>
</dbReference>
<evidence type="ECO:0000259" key="3">
    <source>
        <dbReference type="Pfam" id="PF22725"/>
    </source>
</evidence>
<gene>
    <name evidence="4" type="ORF">OV287_46835</name>
</gene>
<accession>A0ABT4AJW6</accession>
<dbReference type="Pfam" id="PF01408">
    <property type="entry name" value="GFO_IDH_MocA"/>
    <property type="match status" value="1"/>
</dbReference>
<feature type="domain" description="GFO/IDH/MocA-like oxidoreductase" evidence="3">
    <location>
        <begin position="135"/>
        <end position="268"/>
    </location>
</feature>
<protein>
    <submittedName>
        <fullName evidence="4">Gfo/Idh/MocA family oxidoreductase</fullName>
    </submittedName>
</protein>
<evidence type="ECO:0000313" key="4">
    <source>
        <dbReference type="EMBL" id="MCY1081990.1"/>
    </source>
</evidence>
<evidence type="ECO:0000256" key="1">
    <source>
        <dbReference type="ARBA" id="ARBA00023002"/>
    </source>
</evidence>
<dbReference type="InterPro" id="IPR050463">
    <property type="entry name" value="Gfo/Idh/MocA_oxidrdct_glycsds"/>
</dbReference>
<comment type="caution">
    <text evidence="4">The sequence shown here is derived from an EMBL/GenBank/DDBJ whole genome shotgun (WGS) entry which is preliminary data.</text>
</comment>
<name>A0ABT4AJW6_9BACT</name>
<dbReference type="InterPro" id="IPR055170">
    <property type="entry name" value="GFO_IDH_MocA-like_dom"/>
</dbReference>
<sequence length="362" mass="39162">MSREVRIGVGIIGAGFARSTQVPAFRACPGVDVLCIASAHREKAAVVASELGIPHATDDWRDVLAHPGVDLVCISTPPALHKQMALEALAAGKAVLCEKPTALDATEAEAMFLEARARGGLALLDHELRFLPARQRARALILGGALGAVRHARVVYRSDNRASASRAWDWWSDAAQGGGVLGALGSHAVDALRHLLWREPSEVLGALKAHTVERVEPGSGNARPVTADEEASVLLRFGSDVTATVELSSMEAGEPVHMVEVFGAYGALRIERHRLWHSAVGSRVWEPVELPALAPLPPGLPDNEWARGFLLFAREVVRAMQEGMRLVEGAATFEDGWRNQRVLDAARRSHEERRWVELPPPV</sequence>
<reference evidence="4 5" key="1">
    <citation type="submission" date="2022-11" db="EMBL/GenBank/DDBJ databases">
        <title>Minimal conservation of predation-associated metabolite biosynthetic gene clusters underscores biosynthetic potential of Myxococcota including descriptions for ten novel species: Archangium lansinium sp. nov., Myxococcus landrumus sp. nov., Nannocystis bai.</title>
        <authorList>
            <person name="Ahearne A."/>
            <person name="Stevens C."/>
            <person name="Phillips K."/>
        </authorList>
    </citation>
    <scope>NUCLEOTIDE SEQUENCE [LARGE SCALE GENOMIC DNA]</scope>
    <source>
        <strain evidence="4 5">MIWBW</strain>
    </source>
</reference>
<dbReference type="PANTHER" id="PTHR43818:SF11">
    <property type="entry name" value="BCDNA.GH03377"/>
    <property type="match status" value="1"/>
</dbReference>
<dbReference type="Gene3D" id="3.40.50.720">
    <property type="entry name" value="NAD(P)-binding Rossmann-like Domain"/>
    <property type="match status" value="1"/>
</dbReference>
<dbReference type="Proteomes" id="UP001207654">
    <property type="component" value="Unassembled WGS sequence"/>
</dbReference>
<keyword evidence="5" id="KW-1185">Reference proteome</keyword>
<dbReference type="SUPFAM" id="SSF51735">
    <property type="entry name" value="NAD(P)-binding Rossmann-fold domains"/>
    <property type="match status" value="1"/>
</dbReference>
<dbReference type="InterPro" id="IPR000683">
    <property type="entry name" value="Gfo/Idh/MocA-like_OxRdtase_N"/>
</dbReference>
<dbReference type="PANTHER" id="PTHR43818">
    <property type="entry name" value="BCDNA.GH03377"/>
    <property type="match status" value="1"/>
</dbReference>
<organism evidence="4 5">
    <name type="scientific">Archangium lansingense</name>
    <dbReference type="NCBI Taxonomy" id="2995310"/>
    <lineage>
        <taxon>Bacteria</taxon>
        <taxon>Pseudomonadati</taxon>
        <taxon>Myxococcota</taxon>
        <taxon>Myxococcia</taxon>
        <taxon>Myxococcales</taxon>
        <taxon>Cystobacterineae</taxon>
        <taxon>Archangiaceae</taxon>
        <taxon>Archangium</taxon>
    </lineage>
</organism>
<dbReference type="EMBL" id="JAPNKA010000001">
    <property type="protein sequence ID" value="MCY1081990.1"/>
    <property type="molecule type" value="Genomic_DNA"/>
</dbReference>
<keyword evidence="1" id="KW-0560">Oxidoreductase</keyword>